<comment type="caution">
    <text evidence="5">The sequence shown here is derived from an EMBL/GenBank/DDBJ whole genome shotgun (WGS) entry which is preliminary data.</text>
</comment>
<name>J9FCU1_9ZZZZ</name>
<keyword evidence="5" id="KW-0808">Transferase</keyword>
<dbReference type="UniPathway" id="UPA00148"/>
<dbReference type="GO" id="GO:0032259">
    <property type="term" value="P:methylation"/>
    <property type="evidence" value="ECO:0007669"/>
    <property type="project" value="UniProtKB-KW"/>
</dbReference>
<dbReference type="GO" id="GO:0009236">
    <property type="term" value="P:cobalamin biosynthetic process"/>
    <property type="evidence" value="ECO:0007669"/>
    <property type="project" value="UniProtKB-UniPathway"/>
</dbReference>
<gene>
    <name evidence="5" type="ORF">EVA_19177</name>
</gene>
<dbReference type="GO" id="GO:0008168">
    <property type="term" value="F:methyltransferase activity"/>
    <property type="evidence" value="ECO:0007669"/>
    <property type="project" value="UniProtKB-KW"/>
</dbReference>
<keyword evidence="3 5" id="KW-0413">Isomerase</keyword>
<dbReference type="Pfam" id="PF02570">
    <property type="entry name" value="CbiC"/>
    <property type="match status" value="1"/>
</dbReference>
<keyword evidence="5" id="KW-0489">Methyltransferase</keyword>
<dbReference type="EC" id="5.4.1.-" evidence="5"/>
<protein>
    <submittedName>
        <fullName evidence="5">Precorrin-3B C17-methyltransferase</fullName>
        <ecNumber evidence="5">5.4.1.-</ecNumber>
    </submittedName>
</protein>
<comment type="pathway">
    <text evidence="1">Cofactor biosynthesis; adenosylcobalamin biosynthesis.</text>
</comment>
<evidence type="ECO:0000256" key="1">
    <source>
        <dbReference type="ARBA" id="ARBA00004953"/>
    </source>
</evidence>
<dbReference type="AlphaFoldDB" id="J9FCU1"/>
<reference evidence="5" key="1">
    <citation type="journal article" date="2012" name="PLoS ONE">
        <title>Gene sets for utilization of primary and secondary nutrition supplies in the distal gut of endangered iberian lynx.</title>
        <authorList>
            <person name="Alcaide M."/>
            <person name="Messina E."/>
            <person name="Richter M."/>
            <person name="Bargiela R."/>
            <person name="Peplies J."/>
            <person name="Huws S.A."/>
            <person name="Newbold C.J."/>
            <person name="Golyshin P.N."/>
            <person name="Simon M.A."/>
            <person name="Lopez G."/>
            <person name="Yakimov M.M."/>
            <person name="Ferrer M."/>
        </authorList>
    </citation>
    <scope>NUCLEOTIDE SEQUENCE</scope>
</reference>
<evidence type="ECO:0000256" key="2">
    <source>
        <dbReference type="ARBA" id="ARBA00022573"/>
    </source>
</evidence>
<evidence type="ECO:0000259" key="4">
    <source>
        <dbReference type="Pfam" id="PF02570"/>
    </source>
</evidence>
<dbReference type="InterPro" id="IPR036588">
    <property type="entry name" value="CobH/CbiC_sf"/>
</dbReference>
<accession>J9FCU1</accession>
<dbReference type="InterPro" id="IPR003722">
    <property type="entry name" value="Cbl_synth_CobH/CbiC"/>
</dbReference>
<organism evidence="5">
    <name type="scientific">gut metagenome</name>
    <dbReference type="NCBI Taxonomy" id="749906"/>
    <lineage>
        <taxon>unclassified sequences</taxon>
        <taxon>metagenomes</taxon>
        <taxon>organismal metagenomes</taxon>
    </lineage>
</organism>
<dbReference type="GO" id="GO:0016993">
    <property type="term" value="F:precorrin-8X methylmutase activity"/>
    <property type="evidence" value="ECO:0007669"/>
    <property type="project" value="InterPro"/>
</dbReference>
<dbReference type="EMBL" id="AMCI01007388">
    <property type="protein sequence ID" value="EJW92716.1"/>
    <property type="molecule type" value="Genomic_DNA"/>
</dbReference>
<proteinExistence type="predicted"/>
<evidence type="ECO:0000313" key="5">
    <source>
        <dbReference type="EMBL" id="EJW92716.1"/>
    </source>
</evidence>
<keyword evidence="2" id="KW-0169">Cobalamin biosynthesis</keyword>
<evidence type="ECO:0000256" key="3">
    <source>
        <dbReference type="ARBA" id="ARBA00023235"/>
    </source>
</evidence>
<sequence length="36" mass="3829">QIVIEGRKGGSNLAATLVNSVLCYNDAEQLKPGRDV</sequence>
<feature type="non-terminal residue" evidence="5">
    <location>
        <position position="1"/>
    </location>
</feature>
<dbReference type="SUPFAM" id="SSF63965">
    <property type="entry name" value="Precorrin-8X methylmutase CbiC/CobH"/>
    <property type="match status" value="1"/>
</dbReference>
<feature type="domain" description="Cobalamin biosynthesis precorrin-8X methylmutase CobH/CbiC" evidence="4">
    <location>
        <begin position="1"/>
        <end position="22"/>
    </location>
</feature>